<dbReference type="Proteomes" id="UP000034805">
    <property type="component" value="Unassembled WGS sequence"/>
</dbReference>
<feature type="region of interest" description="Disordered" evidence="1">
    <location>
        <begin position="40"/>
        <end position="61"/>
    </location>
</feature>
<sequence>MHTEQMIPGFWVFHSPRRRQLLNRRRSAISCHVVYVRRPSRGPSAGLVDTVQVRPSHGTNN</sequence>
<dbReference type="EMBL" id="JARO02012597">
    <property type="protein sequence ID" value="KPP59154.1"/>
    <property type="molecule type" value="Genomic_DNA"/>
</dbReference>
<proteinExistence type="predicted"/>
<comment type="caution">
    <text evidence="2">The sequence shown here is derived from an EMBL/GenBank/DDBJ whole genome shotgun (WGS) entry which is preliminary data.</text>
</comment>
<evidence type="ECO:0000313" key="3">
    <source>
        <dbReference type="Proteomes" id="UP000034805"/>
    </source>
</evidence>
<feature type="non-terminal residue" evidence="2">
    <location>
        <position position="61"/>
    </location>
</feature>
<name>A0A0P7TN29_SCLFO</name>
<protein>
    <submittedName>
        <fullName evidence="2">Uncharacterized protein</fullName>
    </submittedName>
</protein>
<dbReference type="AlphaFoldDB" id="A0A0P7TN29"/>
<evidence type="ECO:0000313" key="2">
    <source>
        <dbReference type="EMBL" id="KPP59154.1"/>
    </source>
</evidence>
<organism evidence="2 3">
    <name type="scientific">Scleropages formosus</name>
    <name type="common">Asian bonytongue</name>
    <name type="synonym">Osteoglossum formosum</name>
    <dbReference type="NCBI Taxonomy" id="113540"/>
    <lineage>
        <taxon>Eukaryota</taxon>
        <taxon>Metazoa</taxon>
        <taxon>Chordata</taxon>
        <taxon>Craniata</taxon>
        <taxon>Vertebrata</taxon>
        <taxon>Euteleostomi</taxon>
        <taxon>Actinopterygii</taxon>
        <taxon>Neopterygii</taxon>
        <taxon>Teleostei</taxon>
        <taxon>Osteoglossocephala</taxon>
        <taxon>Osteoglossomorpha</taxon>
        <taxon>Osteoglossiformes</taxon>
        <taxon>Osteoglossidae</taxon>
        <taxon>Scleropages</taxon>
    </lineage>
</organism>
<accession>A0A0P7TN29</accession>
<gene>
    <name evidence="2" type="ORF">Z043_122956</name>
</gene>
<evidence type="ECO:0000256" key="1">
    <source>
        <dbReference type="SAM" id="MobiDB-lite"/>
    </source>
</evidence>
<reference evidence="2 3" key="1">
    <citation type="submission" date="2015-08" db="EMBL/GenBank/DDBJ databases">
        <title>The genome of the Asian arowana (Scleropages formosus).</title>
        <authorList>
            <person name="Tan M.H."/>
            <person name="Gan H.M."/>
            <person name="Croft L.J."/>
            <person name="Austin C.M."/>
        </authorList>
    </citation>
    <scope>NUCLEOTIDE SEQUENCE [LARGE SCALE GENOMIC DNA]</scope>
    <source>
        <strain evidence="2">Aro1</strain>
    </source>
</reference>